<name>C8NI68_9LACT</name>
<keyword evidence="1" id="KW-1133">Transmembrane helix</keyword>
<dbReference type="STRING" id="638301.HMPREF0444_1613"/>
<organism evidence="2 3">
    <name type="scientific">Granulicatella adiacens ATCC 49175</name>
    <dbReference type="NCBI Taxonomy" id="638301"/>
    <lineage>
        <taxon>Bacteria</taxon>
        <taxon>Bacillati</taxon>
        <taxon>Bacillota</taxon>
        <taxon>Bacilli</taxon>
        <taxon>Lactobacillales</taxon>
        <taxon>Carnobacteriaceae</taxon>
        <taxon>Granulicatella</taxon>
    </lineage>
</organism>
<evidence type="ECO:0000256" key="1">
    <source>
        <dbReference type="SAM" id="Phobius"/>
    </source>
</evidence>
<feature type="transmembrane region" description="Helical" evidence="1">
    <location>
        <begin position="183"/>
        <end position="204"/>
    </location>
</feature>
<keyword evidence="3" id="KW-1185">Reference proteome</keyword>
<keyword evidence="1" id="KW-0812">Transmembrane</keyword>
<dbReference type="EMBL" id="ACKZ01000026">
    <property type="protein sequence ID" value="EEW36624.1"/>
    <property type="molecule type" value="Genomic_DNA"/>
</dbReference>
<keyword evidence="1" id="KW-0472">Membrane</keyword>
<dbReference type="AlphaFoldDB" id="C8NI68"/>
<feature type="transmembrane region" description="Helical" evidence="1">
    <location>
        <begin position="14"/>
        <end position="35"/>
    </location>
</feature>
<proteinExistence type="predicted"/>
<sequence length="324" mass="37389">MELVVHKGYVRRTLSLWGTALFLAMIGIFFLFGTVKGYMGGEALYKVGEIYHLNHAGTSVAIRVLDIDLEAVTYDGNEYYLVKHEKGVTPLQAQANDIQQLLDLKKENLKGWEPLRDKNIYLNVRVTPAVTKGRRGSTTVHIPAVLIEAFTRQYQKGTLLPTEDSVPLDFLHYLTLTSTTNRLLETAVSLFVILIALAYFYGAYKRVRSLKEHYEMFDKEFLRYALNMKALPMDADFHDPILKVLVKDHKLVCYNNDFRVIKLREVRNVEVRRQLAKSSVAYAIDFRFSGNKKVTIQLKNRLEDVRQLVEYLNEKERTKISISF</sequence>
<protein>
    <submittedName>
        <fullName evidence="2">Uncharacterized protein</fullName>
    </submittedName>
</protein>
<dbReference type="Proteomes" id="UP000005926">
    <property type="component" value="Unassembled WGS sequence"/>
</dbReference>
<accession>C8NI68</accession>
<dbReference type="GeneID" id="78412619"/>
<evidence type="ECO:0000313" key="2">
    <source>
        <dbReference type="EMBL" id="EEW36624.1"/>
    </source>
</evidence>
<reference evidence="2 3" key="1">
    <citation type="submission" date="2009-08" db="EMBL/GenBank/DDBJ databases">
        <authorList>
            <person name="Muzny D."/>
            <person name="Qin X."/>
            <person name="Deng J."/>
            <person name="Jiang H."/>
            <person name="Liu Y."/>
            <person name="Qu J."/>
            <person name="Song X.-Z."/>
            <person name="Zhang L."/>
            <person name="Thornton R."/>
            <person name="Coyle M."/>
            <person name="Francisco L."/>
            <person name="Jackson L."/>
            <person name="Javaid M."/>
            <person name="Korchina V."/>
            <person name="Kovar C."/>
            <person name="Mata R."/>
            <person name="Mathew T."/>
            <person name="Ngo R."/>
            <person name="Nguyen L."/>
            <person name="Nguyen N."/>
            <person name="Okwuonu G."/>
            <person name="Ongeri F."/>
            <person name="Pham C."/>
            <person name="Simmons D."/>
            <person name="Wilczek-Boney K."/>
            <person name="Hale W."/>
            <person name="Jakkamsetti A."/>
            <person name="Pham P."/>
            <person name="Ruth R."/>
            <person name="San Lucas F."/>
            <person name="Warren J."/>
            <person name="Zhang J."/>
            <person name="Zhao Z."/>
            <person name="Zhou C."/>
            <person name="Zhu D."/>
            <person name="Lee S."/>
            <person name="Bess C."/>
            <person name="Blankenburg K."/>
            <person name="Forbes L."/>
            <person name="Fu Q."/>
            <person name="Gubbala S."/>
            <person name="Hirani K."/>
            <person name="Jayaseelan J.C."/>
            <person name="Lara F."/>
            <person name="Munidasa M."/>
            <person name="Palculict T."/>
            <person name="Patil S."/>
            <person name="Pu L.-L."/>
            <person name="Saada N."/>
            <person name="Tang L."/>
            <person name="Weissenberger G."/>
            <person name="Zhu Y."/>
            <person name="Hemphill L."/>
            <person name="Shang Y."/>
            <person name="Youmans B."/>
            <person name="Ayvaz T."/>
            <person name="Ross M."/>
            <person name="Santibanez J."/>
            <person name="Aqrawi P."/>
            <person name="Gross S."/>
            <person name="Joshi V."/>
            <person name="Fowler G."/>
            <person name="Nazareth L."/>
            <person name="Reid J."/>
            <person name="Worley K."/>
            <person name="Petrosino J."/>
            <person name="Highlander S."/>
            <person name="Gibbs R."/>
        </authorList>
    </citation>
    <scope>NUCLEOTIDE SEQUENCE [LARGE SCALE GENOMIC DNA]</scope>
    <source>
        <strain evidence="2 3">ATCC 49175</strain>
    </source>
</reference>
<evidence type="ECO:0000313" key="3">
    <source>
        <dbReference type="Proteomes" id="UP000005926"/>
    </source>
</evidence>
<comment type="caution">
    <text evidence="2">The sequence shown here is derived from an EMBL/GenBank/DDBJ whole genome shotgun (WGS) entry which is preliminary data.</text>
</comment>
<dbReference type="RefSeq" id="WP_005606107.1">
    <property type="nucleotide sequence ID" value="NZ_CP102283.1"/>
</dbReference>
<gene>
    <name evidence="2" type="ORF">HMPREF0444_1613</name>
</gene>
<dbReference type="HOGENOM" id="CLU_857290_0_0_9"/>